<dbReference type="EMBL" id="LS991951">
    <property type="protein sequence ID" value="SYV97933.1"/>
    <property type="molecule type" value="Genomic_DNA"/>
</dbReference>
<proteinExistence type="predicted"/>
<accession>A0A3B0QE15</accession>
<feature type="non-terminal residue" evidence="1">
    <location>
        <position position="152"/>
    </location>
</feature>
<sequence length="152" mass="17402">MENVLSNAYTSNIENKINALSYPQNNAPAKAQLLNNLRTLTNKEAKISLLNEVKKLEQVIRQTNDKIDALPYPNTVNSEGARYFKNQLNSLISYNEIENLVPEGLKEKIQEYKNILNSTLNPFPISARDYGLKTRLNSLTSFNSIQENELRW</sequence>
<keyword evidence="2" id="KW-1185">Reference proteome</keyword>
<organism evidence="1 2">
    <name type="scientific">Mycoplasmopsis edwardii</name>
    <dbReference type="NCBI Taxonomy" id="53558"/>
    <lineage>
        <taxon>Bacteria</taxon>
        <taxon>Bacillati</taxon>
        <taxon>Mycoplasmatota</taxon>
        <taxon>Mycoplasmoidales</taxon>
        <taxon>Metamycoplasmataceae</taxon>
        <taxon>Mycoplasmopsis</taxon>
    </lineage>
</organism>
<name>A0A3B0QE15_9BACT</name>
<evidence type="ECO:0000313" key="2">
    <source>
        <dbReference type="Proteomes" id="UP000257559"/>
    </source>
</evidence>
<protein>
    <submittedName>
        <fullName evidence="1">Uncharacterized protein</fullName>
    </submittedName>
</protein>
<dbReference type="AlphaFoldDB" id="A0A3B0QE15"/>
<dbReference type="KEGG" id="medw:NCTC10132_01304"/>
<evidence type="ECO:0000313" key="1">
    <source>
        <dbReference type="EMBL" id="SYV97933.1"/>
    </source>
</evidence>
<reference evidence="2" key="1">
    <citation type="submission" date="2018-06" db="EMBL/GenBank/DDBJ databases">
        <authorList>
            <consortium name="Pathogen Informatics"/>
        </authorList>
    </citation>
    <scope>NUCLEOTIDE SEQUENCE [LARGE SCALE GENOMIC DNA]</scope>
    <source>
        <strain evidence="2">NCTC10132</strain>
    </source>
</reference>
<dbReference type="Proteomes" id="UP000257559">
    <property type="component" value="Chromosome"/>
</dbReference>
<gene>
    <name evidence="1" type="primary">MCYN0308</name>
    <name evidence="1" type="ORF">NCTC10132_01304</name>
</gene>